<feature type="transmembrane region" description="Helical" evidence="1">
    <location>
        <begin position="118"/>
        <end position="146"/>
    </location>
</feature>
<feature type="transmembrane region" description="Helical" evidence="1">
    <location>
        <begin position="25"/>
        <end position="51"/>
    </location>
</feature>
<dbReference type="PANTHER" id="PTHR40076">
    <property type="entry name" value="MEMBRANE PROTEIN-RELATED"/>
    <property type="match status" value="1"/>
</dbReference>
<evidence type="ECO:0000313" key="3">
    <source>
        <dbReference type="Proteomes" id="UP001529423"/>
    </source>
</evidence>
<keyword evidence="3" id="KW-1185">Reference proteome</keyword>
<feature type="transmembrane region" description="Helical" evidence="1">
    <location>
        <begin position="191"/>
        <end position="215"/>
    </location>
</feature>
<reference evidence="2 3" key="3">
    <citation type="submission" date="2023-06" db="EMBL/GenBank/DDBJ databases">
        <authorList>
            <person name="Zeman M."/>
            <person name="Kubasova T."/>
            <person name="Jahodarova E."/>
            <person name="Nykrynova M."/>
            <person name="Rychlik I."/>
        </authorList>
    </citation>
    <scope>NUCLEOTIDE SEQUENCE [LARGE SCALE GENOMIC DNA]</scope>
    <source>
        <strain evidence="2 3">105_WCHN</strain>
    </source>
</reference>
<gene>
    <name evidence="2" type="ORF">QUW46_02400</name>
</gene>
<evidence type="ECO:0000313" key="2">
    <source>
        <dbReference type="EMBL" id="MDM8333430.1"/>
    </source>
</evidence>
<reference evidence="3" key="2">
    <citation type="submission" date="2023-06" db="EMBL/GenBank/DDBJ databases">
        <title>Identification and characterization of horizontal gene transfer across gut microbiota members of farm animals based on homology search.</title>
        <authorList>
            <person name="Zeman M."/>
            <person name="Kubasova T."/>
            <person name="Jahodarova E."/>
            <person name="Nykrynova M."/>
            <person name="Rychlik I."/>
        </authorList>
    </citation>
    <scope>NUCLEOTIDE SEQUENCE [LARGE SCALE GENOMIC DNA]</scope>
    <source>
        <strain evidence="3">105_WCHN</strain>
    </source>
</reference>
<keyword evidence="1" id="KW-0472">Membrane</keyword>
<dbReference type="InterPro" id="IPR010380">
    <property type="entry name" value="DUF975"/>
</dbReference>
<dbReference type="Proteomes" id="UP001529423">
    <property type="component" value="Unassembled WGS sequence"/>
</dbReference>
<proteinExistence type="predicted"/>
<name>A0ABT7VL27_9LACO</name>
<comment type="caution">
    <text evidence="2">The sequence shown here is derived from an EMBL/GenBank/DDBJ whole genome shotgun (WGS) entry which is preliminary data.</text>
</comment>
<organism evidence="2 3">
    <name type="scientific">Limosilactobacillus panis</name>
    <dbReference type="NCBI Taxonomy" id="47493"/>
    <lineage>
        <taxon>Bacteria</taxon>
        <taxon>Bacillati</taxon>
        <taxon>Bacillota</taxon>
        <taxon>Bacilli</taxon>
        <taxon>Lactobacillales</taxon>
        <taxon>Lactobacillaceae</taxon>
        <taxon>Limosilactobacillus</taxon>
    </lineage>
</organism>
<sequence length="242" mass="27658">MKSRRVLKHEAQDLLKGNWGTAIKLNIVPVVGQVVTGLAFAGIFAGLVYFFTRYTSFADHYFSFGDNDSGSTGQSFVGELITTYLLVSVDYALIDWVRTTSPTTNPFKHAFQAFTGRYIIPTFVLFVVQWVLTFLWSLLLVIPGIIKSFSYSQTYFIYKDIEAQGKAGEVGYVGYVTLSRRLMDGHKWEFFMLRLSFLGWDILGWLTCGIGFIWITPYKHMTYMNYYVTLVEGHDLVSELNK</sequence>
<dbReference type="RefSeq" id="WP_289559240.1">
    <property type="nucleotide sequence ID" value="NZ_JAUDEO010000008.1"/>
</dbReference>
<evidence type="ECO:0000256" key="1">
    <source>
        <dbReference type="SAM" id="Phobius"/>
    </source>
</evidence>
<keyword evidence="1" id="KW-1133">Transmembrane helix</keyword>
<keyword evidence="1" id="KW-0812">Transmembrane</keyword>
<dbReference type="Pfam" id="PF06161">
    <property type="entry name" value="DUF975"/>
    <property type="match status" value="1"/>
</dbReference>
<feature type="transmembrane region" description="Helical" evidence="1">
    <location>
        <begin position="76"/>
        <end position="97"/>
    </location>
</feature>
<reference evidence="2 3" key="1">
    <citation type="submission" date="2023-06" db="EMBL/GenBank/DDBJ databases">
        <title>Identification and characterization of horizontal gene transfer across gut microbiota members of farm animals based on homology search.</title>
        <authorList>
            <person name="Schwarzerova J."/>
            <person name="Nykrynova M."/>
            <person name="Jureckova K."/>
            <person name="Cejkova D."/>
            <person name="Rychlik I."/>
        </authorList>
    </citation>
    <scope>NUCLEOTIDE SEQUENCE [LARGE SCALE GENOMIC DNA]</scope>
    <source>
        <strain evidence="2 3">105_WCHN</strain>
    </source>
</reference>
<accession>A0ABT7VL27</accession>
<dbReference type="EMBL" id="JAUDEO010000008">
    <property type="protein sequence ID" value="MDM8333430.1"/>
    <property type="molecule type" value="Genomic_DNA"/>
</dbReference>
<dbReference type="PANTHER" id="PTHR40076:SF1">
    <property type="entry name" value="MEMBRANE PROTEIN"/>
    <property type="match status" value="1"/>
</dbReference>
<protein>
    <submittedName>
        <fullName evidence="2">DUF975 family protein</fullName>
    </submittedName>
</protein>